<dbReference type="InterPro" id="IPR017685">
    <property type="entry name" value="ArgP"/>
</dbReference>
<protein>
    <submittedName>
        <fullName evidence="6">LysR family transcriptional regulator, chromosome initiation inhibitor</fullName>
    </submittedName>
</protein>
<evidence type="ECO:0000313" key="6">
    <source>
        <dbReference type="EMBL" id="SFK77934.1"/>
    </source>
</evidence>
<sequence length="294" mass="32441">MNFDRAQLDAFASILTTGTFERAAQHLGITQSAVSQRLKSLEEKLGCVLIIRGTPCVATTQGEVLLRHANEVALLEKQVKEEIGFSSEASNLTSLQIAVNADSLATWFIDALAQVDGFLFDLKIDDQNHSADWLRRGEVQAAVSAEPTPIRGCDCFPLGALRYRATASPAFVKRWFPDGITLEALKLSPALTYNVKDTLQTEWLRSVFGESIFPNTHWLPSPQAFIDATVNHIGWGMNPSILVDPLIEQDKLVELIPDTPFDTKLFWHTSRSTAHTIQPLTTAIRQAARSALAD</sequence>
<gene>
    <name evidence="6" type="ORF">SAMN04488518_10937</name>
</gene>
<keyword evidence="2" id="KW-0805">Transcription regulation</keyword>
<proteinExistence type="inferred from homology"/>
<dbReference type="PANTHER" id="PTHR30579:SF2">
    <property type="entry name" value="HTH-TYPE TRANSCRIPTIONAL REGULATOR ARGP"/>
    <property type="match status" value="1"/>
</dbReference>
<evidence type="ECO:0000259" key="5">
    <source>
        <dbReference type="PROSITE" id="PS50931"/>
    </source>
</evidence>
<comment type="similarity">
    <text evidence="1">Belongs to the LysR transcriptional regulatory family.</text>
</comment>
<dbReference type="Proteomes" id="UP000199598">
    <property type="component" value="Unassembled WGS sequence"/>
</dbReference>
<dbReference type="PRINTS" id="PR00039">
    <property type="entry name" value="HTHLYSR"/>
</dbReference>
<evidence type="ECO:0000256" key="2">
    <source>
        <dbReference type="ARBA" id="ARBA00023015"/>
    </source>
</evidence>
<dbReference type="RefSeq" id="WP_093521243.1">
    <property type="nucleotide sequence ID" value="NZ_FOSK01000009.1"/>
</dbReference>
<comment type="caution">
    <text evidence="6">The sequence shown here is derived from an EMBL/GenBank/DDBJ whole genome shotgun (WGS) entry which is preliminary data.</text>
</comment>
<organism evidence="6 7">
    <name type="scientific">Pseudovibrio ascidiaceicola</name>
    <dbReference type="NCBI Taxonomy" id="285279"/>
    <lineage>
        <taxon>Bacteria</taxon>
        <taxon>Pseudomonadati</taxon>
        <taxon>Pseudomonadota</taxon>
        <taxon>Alphaproteobacteria</taxon>
        <taxon>Hyphomicrobiales</taxon>
        <taxon>Stappiaceae</taxon>
        <taxon>Pseudovibrio</taxon>
    </lineage>
</organism>
<reference evidence="6 7" key="1">
    <citation type="submission" date="2016-10" db="EMBL/GenBank/DDBJ databases">
        <authorList>
            <person name="Varghese N."/>
            <person name="Submissions S."/>
        </authorList>
    </citation>
    <scope>NUCLEOTIDE SEQUENCE [LARGE SCALE GENOMIC DNA]</scope>
    <source>
        <strain evidence="6 7">DSM 16392</strain>
    </source>
</reference>
<dbReference type="NCBIfam" id="NF002964">
    <property type="entry name" value="PRK03635.1"/>
    <property type="match status" value="1"/>
</dbReference>
<dbReference type="InterPro" id="IPR050176">
    <property type="entry name" value="LTTR"/>
</dbReference>
<evidence type="ECO:0000256" key="1">
    <source>
        <dbReference type="ARBA" id="ARBA00009437"/>
    </source>
</evidence>
<dbReference type="Gene3D" id="1.10.10.10">
    <property type="entry name" value="Winged helix-like DNA-binding domain superfamily/Winged helix DNA-binding domain"/>
    <property type="match status" value="1"/>
</dbReference>
<dbReference type="PANTHER" id="PTHR30579">
    <property type="entry name" value="TRANSCRIPTIONAL REGULATOR"/>
    <property type="match status" value="1"/>
</dbReference>
<dbReference type="InterPro" id="IPR005119">
    <property type="entry name" value="LysR_subst-bd"/>
</dbReference>
<dbReference type="Pfam" id="PF03466">
    <property type="entry name" value="LysR_substrate"/>
    <property type="match status" value="1"/>
</dbReference>
<dbReference type="InterPro" id="IPR000847">
    <property type="entry name" value="LysR_HTH_N"/>
</dbReference>
<feature type="domain" description="HTH lysR-type" evidence="5">
    <location>
        <begin position="1"/>
        <end position="59"/>
    </location>
</feature>
<dbReference type="NCBIfam" id="TIGR03298">
    <property type="entry name" value="argP"/>
    <property type="match status" value="1"/>
</dbReference>
<accession>A0A1I4C9T4</accession>
<keyword evidence="4" id="KW-0804">Transcription</keyword>
<dbReference type="Gene3D" id="3.40.190.290">
    <property type="match status" value="1"/>
</dbReference>
<dbReference type="InterPro" id="IPR036388">
    <property type="entry name" value="WH-like_DNA-bd_sf"/>
</dbReference>
<dbReference type="EMBL" id="FOSK01000009">
    <property type="protein sequence ID" value="SFK77934.1"/>
    <property type="molecule type" value="Genomic_DNA"/>
</dbReference>
<keyword evidence="3" id="KW-0238">DNA-binding</keyword>
<dbReference type="SUPFAM" id="SSF46785">
    <property type="entry name" value="Winged helix' DNA-binding domain"/>
    <property type="match status" value="1"/>
</dbReference>
<dbReference type="PROSITE" id="PS50931">
    <property type="entry name" value="HTH_LYSR"/>
    <property type="match status" value="1"/>
</dbReference>
<evidence type="ECO:0000256" key="4">
    <source>
        <dbReference type="ARBA" id="ARBA00023163"/>
    </source>
</evidence>
<dbReference type="Pfam" id="PF00126">
    <property type="entry name" value="HTH_1"/>
    <property type="match status" value="1"/>
</dbReference>
<evidence type="ECO:0000313" key="7">
    <source>
        <dbReference type="Proteomes" id="UP000199598"/>
    </source>
</evidence>
<dbReference type="InterPro" id="IPR036390">
    <property type="entry name" value="WH_DNA-bd_sf"/>
</dbReference>
<keyword evidence="7" id="KW-1185">Reference proteome</keyword>
<name>A0A1I4C9T4_9HYPH</name>
<dbReference type="SUPFAM" id="SSF53850">
    <property type="entry name" value="Periplasmic binding protein-like II"/>
    <property type="match status" value="1"/>
</dbReference>
<evidence type="ECO:0000256" key="3">
    <source>
        <dbReference type="ARBA" id="ARBA00023125"/>
    </source>
</evidence>
<dbReference type="NCBIfam" id="NF009888">
    <property type="entry name" value="PRK13348.1"/>
    <property type="match status" value="1"/>
</dbReference>